<dbReference type="InterPro" id="IPR011009">
    <property type="entry name" value="Kinase-like_dom_sf"/>
</dbReference>
<comment type="catalytic activity">
    <reaction evidence="2">
        <text>N(6)-D-ribulosyl-L-lysyl-[protein] + ATP = N(6)-(3-O-phospho-D-ribulosyl)-L-lysyl-[protein] + ADP + H(+)</text>
        <dbReference type="Rhea" id="RHEA:48432"/>
        <dbReference type="Rhea" id="RHEA-COMP:12103"/>
        <dbReference type="Rhea" id="RHEA-COMP:12104"/>
        <dbReference type="ChEBI" id="CHEBI:15378"/>
        <dbReference type="ChEBI" id="CHEBI:30616"/>
        <dbReference type="ChEBI" id="CHEBI:90418"/>
        <dbReference type="ChEBI" id="CHEBI:90420"/>
        <dbReference type="ChEBI" id="CHEBI:456216"/>
        <dbReference type="EC" id="2.7.1.172"/>
    </reaction>
    <physiologicalReaction direction="left-to-right" evidence="2">
        <dbReference type="Rhea" id="RHEA:48433"/>
    </physiologicalReaction>
</comment>
<dbReference type="SUPFAM" id="SSF56112">
    <property type="entry name" value="Protein kinase-like (PK-like)"/>
    <property type="match status" value="1"/>
</dbReference>
<organism evidence="3 4">
    <name type="scientific">Cercophora samala</name>
    <dbReference type="NCBI Taxonomy" id="330535"/>
    <lineage>
        <taxon>Eukaryota</taxon>
        <taxon>Fungi</taxon>
        <taxon>Dikarya</taxon>
        <taxon>Ascomycota</taxon>
        <taxon>Pezizomycotina</taxon>
        <taxon>Sordariomycetes</taxon>
        <taxon>Sordariomycetidae</taxon>
        <taxon>Sordariales</taxon>
        <taxon>Lasiosphaeriaceae</taxon>
        <taxon>Cercophora</taxon>
    </lineage>
</organism>
<dbReference type="AlphaFoldDB" id="A0AA39YZ48"/>
<keyword evidence="3" id="KW-0808">Transferase</keyword>
<dbReference type="PANTHER" id="PTHR12149:SF8">
    <property type="entry name" value="PROTEIN-RIBULOSAMINE 3-KINASE"/>
    <property type="match status" value="1"/>
</dbReference>
<evidence type="ECO:0000313" key="4">
    <source>
        <dbReference type="Proteomes" id="UP001174997"/>
    </source>
</evidence>
<protein>
    <recommendedName>
        <fullName evidence="1">protein-ribulosamine 3-kinase</fullName>
        <ecNumber evidence="1">2.7.1.172</ecNumber>
    </recommendedName>
</protein>
<dbReference type="PANTHER" id="PTHR12149">
    <property type="entry name" value="FRUCTOSAMINE 3 KINASE-RELATED PROTEIN"/>
    <property type="match status" value="1"/>
</dbReference>
<dbReference type="GO" id="GO:0102193">
    <property type="term" value="F:protein-ribulosamine 3-kinase activity"/>
    <property type="evidence" value="ECO:0007669"/>
    <property type="project" value="UniProtKB-EC"/>
</dbReference>
<dbReference type="InterPro" id="IPR016477">
    <property type="entry name" value="Fructo-/Ketosamine-3-kinase"/>
</dbReference>
<evidence type="ECO:0000256" key="2">
    <source>
        <dbReference type="ARBA" id="ARBA00048655"/>
    </source>
</evidence>
<dbReference type="Gene3D" id="3.90.1200.10">
    <property type="match status" value="1"/>
</dbReference>
<name>A0AA39YZ48_9PEZI</name>
<sequence>MAEEHHNSPGQSSTPKRSRTWIQKIDPAVLLAAPQGVTLRSIIPHGSSQWAETARIDAVDDQDEGEIQYFLKVAEGELGAKMIKGEYASMCALYPHVQHGKAPRPFAWGRYDRDEPEVFFLLSEFVSMVDGGLPGVGEVAALVARLHREGASPDGRFGFGVGTCHGSTVVEHGWHDTWEGYFTETTRVLLGMEQEAQGGDSEIMELAGRWFDRVVPRLLRPMETEGREVRPVMLHGDLWHGNVGIDRIMGEVVVFDAAGFYGHNEYELGVWRQEWNDFSQSGYVEGYLEHIPPSWPEEDFDDRNLLYATRVNILDSILYKEDRSYRQAFIRDMRTLVEKFPGGFEEWKARHDEGKKE</sequence>
<gene>
    <name evidence="3" type="ORF">QBC41DRAFT_261300</name>
</gene>
<accession>A0AA39YZ48</accession>
<reference evidence="3" key="1">
    <citation type="submission" date="2023-06" db="EMBL/GenBank/DDBJ databases">
        <title>Genome-scale phylogeny and comparative genomics of the fungal order Sordariales.</title>
        <authorList>
            <consortium name="Lawrence Berkeley National Laboratory"/>
            <person name="Hensen N."/>
            <person name="Bonometti L."/>
            <person name="Westerberg I."/>
            <person name="Brannstrom I.O."/>
            <person name="Guillou S."/>
            <person name="Cros-Aarteil S."/>
            <person name="Calhoun S."/>
            <person name="Haridas S."/>
            <person name="Kuo A."/>
            <person name="Mondo S."/>
            <person name="Pangilinan J."/>
            <person name="Riley R."/>
            <person name="Labutti K."/>
            <person name="Andreopoulos B."/>
            <person name="Lipzen A."/>
            <person name="Chen C."/>
            <person name="Yanf M."/>
            <person name="Daum C."/>
            <person name="Ng V."/>
            <person name="Clum A."/>
            <person name="Steindorff A."/>
            <person name="Ohm R."/>
            <person name="Martin F."/>
            <person name="Silar P."/>
            <person name="Natvig D."/>
            <person name="Lalanne C."/>
            <person name="Gautier V."/>
            <person name="Ament-Velasquez S.L."/>
            <person name="Kruys A."/>
            <person name="Hutchinson M.I."/>
            <person name="Powell A.J."/>
            <person name="Barry K."/>
            <person name="Miller A.N."/>
            <person name="Grigoriev I.V."/>
            <person name="Debuchy R."/>
            <person name="Gladieux P."/>
            <person name="Thoren M.H."/>
            <person name="Johannesson H."/>
        </authorList>
    </citation>
    <scope>NUCLEOTIDE SEQUENCE</scope>
    <source>
        <strain evidence="3">CBS 307.81</strain>
    </source>
</reference>
<comment type="caution">
    <text evidence="3">The sequence shown here is derived from an EMBL/GenBank/DDBJ whole genome shotgun (WGS) entry which is preliminary data.</text>
</comment>
<dbReference type="GO" id="GO:0016301">
    <property type="term" value="F:kinase activity"/>
    <property type="evidence" value="ECO:0007669"/>
    <property type="project" value="UniProtKB-KW"/>
</dbReference>
<dbReference type="Proteomes" id="UP001174997">
    <property type="component" value="Unassembled WGS sequence"/>
</dbReference>
<proteinExistence type="predicted"/>
<evidence type="ECO:0000256" key="1">
    <source>
        <dbReference type="ARBA" id="ARBA00011961"/>
    </source>
</evidence>
<dbReference type="EC" id="2.7.1.172" evidence="1"/>
<keyword evidence="4" id="KW-1185">Reference proteome</keyword>
<dbReference type="EMBL" id="JAULSY010000156">
    <property type="protein sequence ID" value="KAK0661188.1"/>
    <property type="molecule type" value="Genomic_DNA"/>
</dbReference>
<evidence type="ECO:0000313" key="3">
    <source>
        <dbReference type="EMBL" id="KAK0661188.1"/>
    </source>
</evidence>
<dbReference type="Pfam" id="PF03881">
    <property type="entry name" value="Fructosamin_kin"/>
    <property type="match status" value="1"/>
</dbReference>
<keyword evidence="3" id="KW-0418">Kinase</keyword>